<organism evidence="3 4">
    <name type="scientific">Gossypium aridum</name>
    <name type="common">American cotton</name>
    <name type="synonym">Erioxylum aridum</name>
    <dbReference type="NCBI Taxonomy" id="34290"/>
    <lineage>
        <taxon>Eukaryota</taxon>
        <taxon>Viridiplantae</taxon>
        <taxon>Streptophyta</taxon>
        <taxon>Embryophyta</taxon>
        <taxon>Tracheophyta</taxon>
        <taxon>Spermatophyta</taxon>
        <taxon>Magnoliopsida</taxon>
        <taxon>eudicotyledons</taxon>
        <taxon>Gunneridae</taxon>
        <taxon>Pentapetalae</taxon>
        <taxon>rosids</taxon>
        <taxon>malvids</taxon>
        <taxon>Malvales</taxon>
        <taxon>Malvaceae</taxon>
        <taxon>Malvoideae</taxon>
        <taxon>Gossypium</taxon>
    </lineage>
</organism>
<dbReference type="PROSITE" id="PS50158">
    <property type="entry name" value="ZF_CCHC"/>
    <property type="match status" value="1"/>
</dbReference>
<sequence length="100" mass="11783">MSFEEENDLEMIMEGRPWLFRRQLIIFDRLKEFSWMSKNHYGGEFLLQLAINRKFGSPLGMHNLPNFCFGCGRMGHVAKDCTKISNLGVEKLEDDLPYRH</sequence>
<dbReference type="GO" id="GO:0008270">
    <property type="term" value="F:zinc ion binding"/>
    <property type="evidence" value="ECO:0007669"/>
    <property type="project" value="UniProtKB-KW"/>
</dbReference>
<protein>
    <recommendedName>
        <fullName evidence="2">CCHC-type domain-containing protein</fullName>
    </recommendedName>
</protein>
<evidence type="ECO:0000256" key="1">
    <source>
        <dbReference type="PROSITE-ProRule" id="PRU00047"/>
    </source>
</evidence>
<evidence type="ECO:0000259" key="2">
    <source>
        <dbReference type="PROSITE" id="PS50158"/>
    </source>
</evidence>
<gene>
    <name evidence="3" type="ORF">Goari_027276</name>
</gene>
<dbReference type="SUPFAM" id="SSF57756">
    <property type="entry name" value="Retrovirus zinc finger-like domains"/>
    <property type="match status" value="1"/>
</dbReference>
<dbReference type="InterPro" id="IPR036875">
    <property type="entry name" value="Znf_CCHC_sf"/>
</dbReference>
<dbReference type="AlphaFoldDB" id="A0A7J8YPQ9"/>
<keyword evidence="1" id="KW-0862">Zinc</keyword>
<evidence type="ECO:0000313" key="3">
    <source>
        <dbReference type="EMBL" id="MBA0701591.1"/>
    </source>
</evidence>
<dbReference type="InterPro" id="IPR001878">
    <property type="entry name" value="Znf_CCHC"/>
</dbReference>
<name>A0A7J8YPQ9_GOSAI</name>
<proteinExistence type="predicted"/>
<dbReference type="SMART" id="SM00343">
    <property type="entry name" value="ZnF_C2HC"/>
    <property type="match status" value="1"/>
</dbReference>
<feature type="domain" description="CCHC-type" evidence="2">
    <location>
        <begin position="68"/>
        <end position="83"/>
    </location>
</feature>
<dbReference type="Proteomes" id="UP000593577">
    <property type="component" value="Unassembled WGS sequence"/>
</dbReference>
<comment type="caution">
    <text evidence="3">The sequence shown here is derived from an EMBL/GenBank/DDBJ whole genome shotgun (WGS) entry which is preliminary data.</text>
</comment>
<accession>A0A7J8YPQ9</accession>
<keyword evidence="4" id="KW-1185">Reference proteome</keyword>
<dbReference type="Pfam" id="PF00098">
    <property type="entry name" value="zf-CCHC"/>
    <property type="match status" value="1"/>
</dbReference>
<evidence type="ECO:0000313" key="4">
    <source>
        <dbReference type="Proteomes" id="UP000593577"/>
    </source>
</evidence>
<keyword evidence="1" id="KW-0863">Zinc-finger</keyword>
<reference evidence="3 4" key="1">
    <citation type="journal article" date="2019" name="Genome Biol. Evol.">
        <title>Insights into the evolution of the New World diploid cottons (Gossypium, subgenus Houzingenia) based on genome sequencing.</title>
        <authorList>
            <person name="Grover C.E."/>
            <person name="Arick M.A. 2nd"/>
            <person name="Thrash A."/>
            <person name="Conover J.L."/>
            <person name="Sanders W.S."/>
            <person name="Peterson D.G."/>
            <person name="Frelichowski J.E."/>
            <person name="Scheffler J.A."/>
            <person name="Scheffler B.E."/>
            <person name="Wendel J.F."/>
        </authorList>
    </citation>
    <scope>NUCLEOTIDE SEQUENCE [LARGE SCALE GENOMIC DNA]</scope>
    <source>
        <strain evidence="3">185</strain>
        <tissue evidence="3">Leaf</tissue>
    </source>
</reference>
<dbReference type="GO" id="GO:0003676">
    <property type="term" value="F:nucleic acid binding"/>
    <property type="evidence" value="ECO:0007669"/>
    <property type="project" value="InterPro"/>
</dbReference>
<dbReference type="EMBL" id="JABFAA010305683">
    <property type="protein sequence ID" value="MBA0701591.1"/>
    <property type="molecule type" value="Genomic_DNA"/>
</dbReference>
<keyword evidence="1" id="KW-0479">Metal-binding</keyword>